<organism evidence="1 2">
    <name type="scientific">Portunus trituberculatus</name>
    <name type="common">Swimming crab</name>
    <name type="synonym">Neptunus trituberculatus</name>
    <dbReference type="NCBI Taxonomy" id="210409"/>
    <lineage>
        <taxon>Eukaryota</taxon>
        <taxon>Metazoa</taxon>
        <taxon>Ecdysozoa</taxon>
        <taxon>Arthropoda</taxon>
        <taxon>Crustacea</taxon>
        <taxon>Multicrustacea</taxon>
        <taxon>Malacostraca</taxon>
        <taxon>Eumalacostraca</taxon>
        <taxon>Eucarida</taxon>
        <taxon>Decapoda</taxon>
        <taxon>Pleocyemata</taxon>
        <taxon>Brachyura</taxon>
        <taxon>Eubrachyura</taxon>
        <taxon>Portunoidea</taxon>
        <taxon>Portunidae</taxon>
        <taxon>Portuninae</taxon>
        <taxon>Portunus</taxon>
    </lineage>
</organism>
<proteinExistence type="predicted"/>
<protein>
    <submittedName>
        <fullName evidence="1">Uncharacterized protein</fullName>
    </submittedName>
</protein>
<name>A0A5B7E7B1_PORTR</name>
<dbReference type="Proteomes" id="UP000324222">
    <property type="component" value="Unassembled WGS sequence"/>
</dbReference>
<evidence type="ECO:0000313" key="2">
    <source>
        <dbReference type="Proteomes" id="UP000324222"/>
    </source>
</evidence>
<keyword evidence="2" id="KW-1185">Reference proteome</keyword>
<dbReference type="EMBL" id="VSRR010001942">
    <property type="protein sequence ID" value="MPC28624.1"/>
    <property type="molecule type" value="Genomic_DNA"/>
</dbReference>
<evidence type="ECO:0000313" key="1">
    <source>
        <dbReference type="EMBL" id="MPC28624.1"/>
    </source>
</evidence>
<reference evidence="1 2" key="1">
    <citation type="submission" date="2019-05" db="EMBL/GenBank/DDBJ databases">
        <title>Another draft genome of Portunus trituberculatus and its Hox gene families provides insights of decapod evolution.</title>
        <authorList>
            <person name="Jeong J.-H."/>
            <person name="Song I."/>
            <person name="Kim S."/>
            <person name="Choi T."/>
            <person name="Kim D."/>
            <person name="Ryu S."/>
            <person name="Kim W."/>
        </authorList>
    </citation>
    <scope>NUCLEOTIDE SEQUENCE [LARGE SCALE GENOMIC DNA]</scope>
    <source>
        <tissue evidence="1">Muscle</tissue>
    </source>
</reference>
<sequence length="84" mass="9149">MALKVCVNPRCCLTARDGRSPPPAHTFLKVVRRSQASGARLSAQHKAAPRSPAEAHCTTRKVKCSWKASRRWQLRGGGSRPCGP</sequence>
<comment type="caution">
    <text evidence="1">The sequence shown here is derived from an EMBL/GenBank/DDBJ whole genome shotgun (WGS) entry which is preliminary data.</text>
</comment>
<gene>
    <name evidence="1" type="ORF">E2C01_021832</name>
</gene>
<dbReference type="AlphaFoldDB" id="A0A5B7E7B1"/>
<accession>A0A5B7E7B1</accession>